<dbReference type="SUPFAM" id="SSF54160">
    <property type="entry name" value="Chromo domain-like"/>
    <property type="match status" value="1"/>
</dbReference>
<evidence type="ECO:0000313" key="3">
    <source>
        <dbReference type="EMBL" id="TYJ51417.1"/>
    </source>
</evidence>
<dbReference type="InterPro" id="IPR016197">
    <property type="entry name" value="Chromo-like_dom_sf"/>
</dbReference>
<evidence type="ECO:0000259" key="2">
    <source>
        <dbReference type="PROSITE" id="PS50013"/>
    </source>
</evidence>
<sequence>MLSRRHLQSSRPSKQLNDKLAGPFTILHAVGRGALKLDLGREFARVHPVFNSCLLEPYRTSSIPGRPQPNRPAPDIVADELCTPELVAKGKERGTTTGKERGATSRSTKSLSVQTIKAESRNQRVDGSEILDSRSSRKAGLQYFVDFDGWGPADNSWISTADTNPDDALVLAFHRAHHAKPGYARVFPATTPAAAPITPATATDRSEPTPNRRRSAQLAHTCSH</sequence>
<feature type="region of interest" description="Disordered" evidence="1">
    <location>
        <begin position="195"/>
        <end position="224"/>
    </location>
</feature>
<dbReference type="InterPro" id="IPR056924">
    <property type="entry name" value="SH3_Tf2-1"/>
</dbReference>
<feature type="domain" description="Chromo" evidence="2">
    <location>
        <begin position="125"/>
        <end position="185"/>
    </location>
</feature>
<dbReference type="Gene3D" id="2.40.50.40">
    <property type="match status" value="1"/>
</dbReference>
<dbReference type="InterPro" id="IPR000953">
    <property type="entry name" value="Chromo/chromo_shadow_dom"/>
</dbReference>
<protein>
    <recommendedName>
        <fullName evidence="2">Chromo domain-containing protein</fullName>
    </recommendedName>
</protein>
<evidence type="ECO:0000313" key="4">
    <source>
        <dbReference type="Proteomes" id="UP000322245"/>
    </source>
</evidence>
<feature type="compositionally biased region" description="Polar residues" evidence="1">
    <location>
        <begin position="104"/>
        <end position="117"/>
    </location>
</feature>
<reference evidence="3 4" key="1">
    <citation type="submission" date="2017-05" db="EMBL/GenBank/DDBJ databases">
        <title>The Genome Sequence of Tsuchiyaea wingfieldii DSM 27421.</title>
        <authorList>
            <person name="Cuomo C."/>
            <person name="Passer A."/>
            <person name="Billmyre B."/>
            <person name="Heitman J."/>
        </authorList>
    </citation>
    <scope>NUCLEOTIDE SEQUENCE [LARGE SCALE GENOMIC DNA]</scope>
    <source>
        <strain evidence="3 4">DSM 27421</strain>
    </source>
</reference>
<comment type="caution">
    <text evidence="3">The sequence shown here is derived from an EMBL/GenBank/DDBJ whole genome shotgun (WGS) entry which is preliminary data.</text>
</comment>
<gene>
    <name evidence="3" type="ORF">B9479_008012</name>
</gene>
<dbReference type="Pfam" id="PF24626">
    <property type="entry name" value="SH3_Tf2-1"/>
    <property type="match status" value="1"/>
</dbReference>
<dbReference type="GO" id="GO:0006338">
    <property type="term" value="P:chromatin remodeling"/>
    <property type="evidence" value="ECO:0007669"/>
    <property type="project" value="UniProtKB-ARBA"/>
</dbReference>
<evidence type="ECO:0000256" key="1">
    <source>
        <dbReference type="SAM" id="MobiDB-lite"/>
    </source>
</evidence>
<feature type="region of interest" description="Disordered" evidence="1">
    <location>
        <begin position="87"/>
        <end position="121"/>
    </location>
</feature>
<organism evidence="3 4">
    <name type="scientific">Cryptococcus floricola</name>
    <dbReference type="NCBI Taxonomy" id="2591691"/>
    <lineage>
        <taxon>Eukaryota</taxon>
        <taxon>Fungi</taxon>
        <taxon>Dikarya</taxon>
        <taxon>Basidiomycota</taxon>
        <taxon>Agaricomycotina</taxon>
        <taxon>Tremellomycetes</taxon>
        <taxon>Tremellales</taxon>
        <taxon>Cryptococcaceae</taxon>
        <taxon>Cryptococcus</taxon>
    </lineage>
</organism>
<dbReference type="PROSITE" id="PS50013">
    <property type="entry name" value="CHROMO_2"/>
    <property type="match status" value="1"/>
</dbReference>
<accession>A0A5D3AIL2</accession>
<dbReference type="AlphaFoldDB" id="A0A5D3AIL2"/>
<dbReference type="Proteomes" id="UP000322245">
    <property type="component" value="Unassembled WGS sequence"/>
</dbReference>
<dbReference type="EMBL" id="NIDF01000245">
    <property type="protein sequence ID" value="TYJ51417.1"/>
    <property type="molecule type" value="Genomic_DNA"/>
</dbReference>
<feature type="compositionally biased region" description="Basic and acidic residues" evidence="1">
    <location>
        <begin position="88"/>
        <end position="103"/>
    </location>
</feature>
<proteinExistence type="predicted"/>
<name>A0A5D3AIL2_9TREE</name>
<keyword evidence="4" id="KW-1185">Reference proteome</keyword>